<sequence>MSRKSAVLAQTIANVLMVEERCMKNSMGVVYDVMETLGHEEEEIASAVGFLESIPTHSTGMIYRQDDSITFPGKGMGKILTPEARNILSLMEQYSVLDSHTIEDILDRIEVSSFEKGEALNLEELKSIINGVIIDNITLGVEDMVRMASESWGAALH</sequence>
<name>A0A7W8DHQ7_9BACT</name>
<gene>
    <name evidence="1" type="ORF">HNR37_002033</name>
</gene>
<evidence type="ECO:0000313" key="2">
    <source>
        <dbReference type="Proteomes" id="UP000528322"/>
    </source>
</evidence>
<organism evidence="1 2">
    <name type="scientific">Desulfurispira natronophila</name>
    <dbReference type="NCBI Taxonomy" id="682562"/>
    <lineage>
        <taxon>Bacteria</taxon>
        <taxon>Pseudomonadati</taxon>
        <taxon>Chrysiogenota</taxon>
        <taxon>Chrysiogenia</taxon>
        <taxon>Chrysiogenales</taxon>
        <taxon>Chrysiogenaceae</taxon>
        <taxon>Desulfurispira</taxon>
    </lineage>
</organism>
<dbReference type="Pfam" id="PF04361">
    <property type="entry name" value="DUF494"/>
    <property type="match status" value="1"/>
</dbReference>
<dbReference type="AlphaFoldDB" id="A0A7W8DHQ7"/>
<evidence type="ECO:0000313" key="1">
    <source>
        <dbReference type="EMBL" id="MBB5022694.1"/>
    </source>
</evidence>
<dbReference type="RefSeq" id="WP_183733668.1">
    <property type="nucleotide sequence ID" value="NZ_JACHID010000014.1"/>
</dbReference>
<protein>
    <submittedName>
        <fullName evidence="1">Smg protein</fullName>
    </submittedName>
</protein>
<dbReference type="EMBL" id="JACHID010000014">
    <property type="protein sequence ID" value="MBB5022694.1"/>
    <property type="molecule type" value="Genomic_DNA"/>
</dbReference>
<dbReference type="InterPro" id="IPR007456">
    <property type="entry name" value="Smg"/>
</dbReference>
<keyword evidence="2" id="KW-1185">Reference proteome</keyword>
<dbReference type="Proteomes" id="UP000528322">
    <property type="component" value="Unassembled WGS sequence"/>
</dbReference>
<reference evidence="1 2" key="1">
    <citation type="submission" date="2020-08" db="EMBL/GenBank/DDBJ databases">
        <title>Genomic Encyclopedia of Type Strains, Phase IV (KMG-IV): sequencing the most valuable type-strain genomes for metagenomic binning, comparative biology and taxonomic classification.</title>
        <authorList>
            <person name="Goeker M."/>
        </authorList>
    </citation>
    <scope>NUCLEOTIDE SEQUENCE [LARGE SCALE GENOMIC DNA]</scope>
    <source>
        <strain evidence="1 2">DSM 22071</strain>
    </source>
</reference>
<comment type="caution">
    <text evidence="1">The sequence shown here is derived from an EMBL/GenBank/DDBJ whole genome shotgun (WGS) entry which is preliminary data.</text>
</comment>
<accession>A0A7W8DHQ7</accession>
<proteinExistence type="predicted"/>